<comment type="caution">
    <text evidence="2">The sequence shown here is derived from an EMBL/GenBank/DDBJ whole genome shotgun (WGS) entry which is preliminary data.</text>
</comment>
<evidence type="ECO:0000259" key="1">
    <source>
        <dbReference type="Pfam" id="PF24693"/>
    </source>
</evidence>
<name>A0A2T5PFJ8_9PSED</name>
<organism evidence="2 3">
    <name type="scientific">Pseudomonas mangrovi</name>
    <dbReference type="NCBI Taxonomy" id="2161748"/>
    <lineage>
        <taxon>Bacteria</taxon>
        <taxon>Pseudomonadati</taxon>
        <taxon>Pseudomonadota</taxon>
        <taxon>Gammaproteobacteria</taxon>
        <taxon>Pseudomonadales</taxon>
        <taxon>Pseudomonadaceae</taxon>
        <taxon>Pseudomonas</taxon>
    </lineage>
</organism>
<reference evidence="2 3" key="1">
    <citation type="submission" date="2018-04" db="EMBL/GenBank/DDBJ databases">
        <title>Pseudomonas sp. nov., isolated from mangrove soil.</title>
        <authorList>
            <person name="Chen C."/>
        </authorList>
    </citation>
    <scope>NUCLEOTIDE SEQUENCE [LARGE SCALE GENOMIC DNA]</scope>
    <source>
        <strain evidence="2 3">TC-11</strain>
    </source>
</reference>
<proteinExistence type="predicted"/>
<feature type="domain" description="DUF7660" evidence="1">
    <location>
        <begin position="7"/>
        <end position="80"/>
    </location>
</feature>
<gene>
    <name evidence="2" type="ORF">DBO85_00060</name>
</gene>
<dbReference type="AlphaFoldDB" id="A0A2T5PFJ8"/>
<dbReference type="OrthoDB" id="1373771at2"/>
<accession>A0A2T5PFJ8</accession>
<dbReference type="Pfam" id="PF24693">
    <property type="entry name" value="DUF7660"/>
    <property type="match status" value="1"/>
</dbReference>
<dbReference type="EMBL" id="QASN01000002">
    <property type="protein sequence ID" value="PTU76513.1"/>
    <property type="molecule type" value="Genomic_DNA"/>
</dbReference>
<dbReference type="Proteomes" id="UP000244064">
    <property type="component" value="Unassembled WGS sequence"/>
</dbReference>
<protein>
    <recommendedName>
        <fullName evidence="1">DUF7660 domain-containing protein</fullName>
    </recommendedName>
</protein>
<sequence>MAPTIQTREDFQQFLALLAEDYRANGQEWENADIGSFLEALSIYSKDIDGYYKNTNQQVDASAPSWRVFAEMLCGARVYE</sequence>
<dbReference type="InterPro" id="IPR056077">
    <property type="entry name" value="DUF7660"/>
</dbReference>
<evidence type="ECO:0000313" key="3">
    <source>
        <dbReference type="Proteomes" id="UP000244064"/>
    </source>
</evidence>
<evidence type="ECO:0000313" key="2">
    <source>
        <dbReference type="EMBL" id="PTU76513.1"/>
    </source>
</evidence>
<keyword evidence="3" id="KW-1185">Reference proteome</keyword>